<evidence type="ECO:0000256" key="8">
    <source>
        <dbReference type="SAM" id="MobiDB-lite"/>
    </source>
</evidence>
<evidence type="ECO:0000313" key="10">
    <source>
        <dbReference type="EMBL" id="MBA2174660.1"/>
    </source>
</evidence>
<name>A0A838CRL6_9BACI</name>
<evidence type="ECO:0000256" key="1">
    <source>
        <dbReference type="ARBA" id="ARBA00004141"/>
    </source>
</evidence>
<dbReference type="PANTHER" id="PTHR34975">
    <property type="entry name" value="SPORE GERMINATION PROTEIN A2"/>
    <property type="match status" value="1"/>
</dbReference>
<dbReference type="EMBL" id="JACEFG010000001">
    <property type="protein sequence ID" value="MBA2174660.1"/>
    <property type="molecule type" value="Genomic_DNA"/>
</dbReference>
<feature type="compositionally biased region" description="Polar residues" evidence="8">
    <location>
        <begin position="1"/>
        <end position="28"/>
    </location>
</feature>
<feature type="transmembrane region" description="Helical" evidence="9">
    <location>
        <begin position="288"/>
        <end position="311"/>
    </location>
</feature>
<feature type="transmembrane region" description="Helical" evidence="9">
    <location>
        <begin position="360"/>
        <end position="381"/>
    </location>
</feature>
<comment type="similarity">
    <text evidence="2">Belongs to the amino acid-polyamine-organocation (APC) superfamily. Spore germination protein (SGP) (TC 2.A.3.9) family.</text>
</comment>
<keyword evidence="3" id="KW-0813">Transport</keyword>
<evidence type="ECO:0000256" key="5">
    <source>
        <dbReference type="ARBA" id="ARBA00022692"/>
    </source>
</evidence>
<accession>A0A838CRL6</accession>
<evidence type="ECO:0000256" key="3">
    <source>
        <dbReference type="ARBA" id="ARBA00022448"/>
    </source>
</evidence>
<organism evidence="10 11">
    <name type="scientific">Halobacillus locisalis</name>
    <dbReference type="NCBI Taxonomy" id="220753"/>
    <lineage>
        <taxon>Bacteria</taxon>
        <taxon>Bacillati</taxon>
        <taxon>Bacillota</taxon>
        <taxon>Bacilli</taxon>
        <taxon>Bacillales</taxon>
        <taxon>Bacillaceae</taxon>
        <taxon>Halobacillus</taxon>
    </lineage>
</organism>
<keyword evidence="11" id="KW-1185">Reference proteome</keyword>
<gene>
    <name evidence="10" type="ORF">H0266_07015</name>
</gene>
<dbReference type="InterPro" id="IPR004761">
    <property type="entry name" value="Spore_GerAB"/>
</dbReference>
<sequence length="392" mass="44830">MKNQASPMKPASQSINQTAETIKPTNNTKEQKVSRRQFFYILVQTQIGVGILSLPNELHAVSRQDGWISLLVAGVVLPIVLLILWLIAKRYEDLTFFQINEKLFGKWGGRAFSLLYSCYFVSVGVLIVLLFGRMISLWVLPNTPFWVMAVCIVTVGVYLTNGGLLVLARFYTMVSLLLLLLITLSFYSLQEAHWMYLLPIGESGITKIILGAKEALLSFFGFFVSIVIFSRVEGSVKERFKTMLQAHFFVTFFYLLTLIISYTFFSTKEITFVPEPILYMLKSFELPFIARIDLFFISMWFVSVATSFTTYLYMAGQGLKEVFRLKTAKRANVFISLIIVASASLIGYDMTKMETFTKYVIQSGFIFTFYIPPFILIVALVRRRIQKERDEG</sequence>
<evidence type="ECO:0000313" key="11">
    <source>
        <dbReference type="Proteomes" id="UP000571017"/>
    </source>
</evidence>
<proteinExistence type="inferred from homology"/>
<evidence type="ECO:0000256" key="7">
    <source>
        <dbReference type="ARBA" id="ARBA00023136"/>
    </source>
</evidence>
<dbReference type="Gene3D" id="1.20.1740.10">
    <property type="entry name" value="Amino acid/polyamine transporter I"/>
    <property type="match status" value="1"/>
</dbReference>
<dbReference type="PANTHER" id="PTHR34975:SF2">
    <property type="entry name" value="SPORE GERMINATION PROTEIN A2"/>
    <property type="match status" value="1"/>
</dbReference>
<keyword evidence="4" id="KW-0309">Germination</keyword>
<evidence type="ECO:0000256" key="2">
    <source>
        <dbReference type="ARBA" id="ARBA00007998"/>
    </source>
</evidence>
<dbReference type="GO" id="GO:0016020">
    <property type="term" value="C:membrane"/>
    <property type="evidence" value="ECO:0007669"/>
    <property type="project" value="UniProtKB-SubCell"/>
</dbReference>
<reference evidence="10 11" key="1">
    <citation type="journal article" date="2004" name="Extremophiles">
        <title>Halobacillus locisalis sp. nov., a halophilic bacterium isolated from a marine solar saltern of the Yellow Sea in Korea.</title>
        <authorList>
            <person name="Yoon J.H."/>
            <person name="Kang K.H."/>
            <person name="Oh T.K."/>
            <person name="Park Y.H."/>
        </authorList>
    </citation>
    <scope>NUCLEOTIDE SEQUENCE [LARGE SCALE GENOMIC DNA]</scope>
    <source>
        <strain evidence="10 11">KCTC 3788</strain>
    </source>
</reference>
<dbReference type="AlphaFoldDB" id="A0A838CRL6"/>
<evidence type="ECO:0000256" key="4">
    <source>
        <dbReference type="ARBA" id="ARBA00022544"/>
    </source>
</evidence>
<dbReference type="RefSeq" id="WP_181471645.1">
    <property type="nucleotide sequence ID" value="NZ_JACEFG010000001.1"/>
</dbReference>
<feature type="transmembrane region" description="Helical" evidence="9">
    <location>
        <begin position="109"/>
        <end position="131"/>
    </location>
</feature>
<dbReference type="Proteomes" id="UP000571017">
    <property type="component" value="Unassembled WGS sequence"/>
</dbReference>
<feature type="transmembrane region" description="Helical" evidence="9">
    <location>
        <begin position="331"/>
        <end position="348"/>
    </location>
</feature>
<dbReference type="GO" id="GO:0009847">
    <property type="term" value="P:spore germination"/>
    <property type="evidence" value="ECO:0007669"/>
    <property type="project" value="InterPro"/>
</dbReference>
<keyword evidence="6 9" id="KW-1133">Transmembrane helix</keyword>
<feature type="region of interest" description="Disordered" evidence="8">
    <location>
        <begin position="1"/>
        <end position="29"/>
    </location>
</feature>
<keyword evidence="5 9" id="KW-0812">Transmembrane</keyword>
<feature type="transmembrane region" description="Helical" evidence="9">
    <location>
        <begin position="143"/>
        <end position="159"/>
    </location>
</feature>
<comment type="subcellular location">
    <subcellularLocation>
        <location evidence="1">Membrane</location>
        <topology evidence="1">Multi-pass membrane protein</topology>
    </subcellularLocation>
</comment>
<feature type="transmembrane region" description="Helical" evidence="9">
    <location>
        <begin position="208"/>
        <end position="232"/>
    </location>
</feature>
<evidence type="ECO:0000256" key="9">
    <source>
        <dbReference type="SAM" id="Phobius"/>
    </source>
</evidence>
<keyword evidence="7 9" id="KW-0472">Membrane</keyword>
<dbReference type="Pfam" id="PF03845">
    <property type="entry name" value="Spore_permease"/>
    <property type="match status" value="1"/>
</dbReference>
<feature type="transmembrane region" description="Helical" evidence="9">
    <location>
        <begin position="244"/>
        <end position="265"/>
    </location>
</feature>
<protein>
    <submittedName>
        <fullName evidence="10">GerAB/ArcD/ProY family transporter</fullName>
    </submittedName>
</protein>
<feature type="transmembrane region" description="Helical" evidence="9">
    <location>
        <begin position="166"/>
        <end position="188"/>
    </location>
</feature>
<feature type="transmembrane region" description="Helical" evidence="9">
    <location>
        <begin position="38"/>
        <end position="55"/>
    </location>
</feature>
<comment type="caution">
    <text evidence="10">The sequence shown here is derived from an EMBL/GenBank/DDBJ whole genome shotgun (WGS) entry which is preliminary data.</text>
</comment>
<feature type="transmembrane region" description="Helical" evidence="9">
    <location>
        <begin position="67"/>
        <end position="88"/>
    </location>
</feature>
<evidence type="ECO:0000256" key="6">
    <source>
        <dbReference type="ARBA" id="ARBA00022989"/>
    </source>
</evidence>
<dbReference type="NCBIfam" id="TIGR00912">
    <property type="entry name" value="2A0309"/>
    <property type="match status" value="1"/>
</dbReference>